<dbReference type="PANTHER" id="PTHR11373:SF4">
    <property type="entry name" value="DEOXYNUCLEOSIDE TRIPHOSPHATE TRIPHOSPHOHYDROLASE SAMHD1"/>
    <property type="match status" value="1"/>
</dbReference>
<keyword evidence="4" id="KW-1185">Reference proteome</keyword>
<dbReference type="CDD" id="cd00077">
    <property type="entry name" value="HDc"/>
    <property type="match status" value="1"/>
</dbReference>
<dbReference type="SMART" id="SM00471">
    <property type="entry name" value="HDc"/>
    <property type="match status" value="1"/>
</dbReference>
<sequence>MVRRTTSPRYRKKYVKLSISRLRRNSLIRAVFEMERLGMDLHGLTVHDPVYGTFQLPPYIHAVVSTVEFSRLKHLKQLGVSNVIFETALHTRYDHSLGACYLAERLLHQVNKTLDKPITKDERKCVLLAAVLHDLGHGPFSHLWEKFVEAYGVPWRHERSSEELARSMLDCMEDISEKQTNLICALIRGNASALLDPDRQFMTQIVSSDVDVDRCDYLQRDGHSVPGILEPCRPFRQLFDRVRTVTVWGKVLLAYHWADFPLVFEMACARQTFHRRCYQHPKVLGAELMMLDVMHEAERAGFRFERNGQSEKLSKIHGKPDLFKYLDDNIMAELASSNLPRLERAKAIISRLQNKHLYEEIIRFSVDMTEEVKKFNGQQGESIVVQAVRSIKSAHQWFSSFNVIFYKPGTDGGIDIVSLEEARDLNETVTCESVDEIEEYIIYCTSTDPVVVQNARQHFTNLLNGTTTGS</sequence>
<reference evidence="3" key="2">
    <citation type="submission" date="2020-05" db="UniProtKB">
        <authorList>
            <consortium name="EnsemblMetazoa"/>
        </authorList>
    </citation>
    <scope>IDENTIFICATION</scope>
    <source>
        <strain evidence="3">A-37</strain>
    </source>
</reference>
<dbReference type="VEuPathDB" id="VectorBase:ACUA022616"/>
<dbReference type="GO" id="GO:0005634">
    <property type="term" value="C:nucleus"/>
    <property type="evidence" value="ECO:0007669"/>
    <property type="project" value="TreeGrafter"/>
</dbReference>
<evidence type="ECO:0000259" key="2">
    <source>
        <dbReference type="SMART" id="SM00471"/>
    </source>
</evidence>
<evidence type="ECO:0000313" key="4">
    <source>
        <dbReference type="Proteomes" id="UP000075883"/>
    </source>
</evidence>
<dbReference type="GO" id="GO:0008832">
    <property type="term" value="F:dGTPase activity"/>
    <property type="evidence" value="ECO:0007669"/>
    <property type="project" value="TreeGrafter"/>
</dbReference>
<dbReference type="InterPro" id="IPR050135">
    <property type="entry name" value="dGTPase-like"/>
</dbReference>
<accession>A0A182MNN1</accession>
<comment type="similarity">
    <text evidence="1">Belongs to the SAMHD1 family.</text>
</comment>
<dbReference type="Proteomes" id="UP000075883">
    <property type="component" value="Unassembled WGS sequence"/>
</dbReference>
<dbReference type="InterPro" id="IPR006674">
    <property type="entry name" value="HD_domain"/>
</dbReference>
<organism evidence="3 4">
    <name type="scientific">Anopheles culicifacies</name>
    <dbReference type="NCBI Taxonomy" id="139723"/>
    <lineage>
        <taxon>Eukaryota</taxon>
        <taxon>Metazoa</taxon>
        <taxon>Ecdysozoa</taxon>
        <taxon>Arthropoda</taxon>
        <taxon>Hexapoda</taxon>
        <taxon>Insecta</taxon>
        <taxon>Pterygota</taxon>
        <taxon>Neoptera</taxon>
        <taxon>Endopterygota</taxon>
        <taxon>Diptera</taxon>
        <taxon>Nematocera</taxon>
        <taxon>Culicoidea</taxon>
        <taxon>Culicidae</taxon>
        <taxon>Anophelinae</taxon>
        <taxon>Anopheles</taxon>
        <taxon>culicifacies species complex</taxon>
    </lineage>
</organism>
<dbReference type="Gene3D" id="1.10.3210.10">
    <property type="entry name" value="Hypothetical protein af1432"/>
    <property type="match status" value="1"/>
</dbReference>
<feature type="domain" description="HD/PDEase" evidence="2">
    <location>
        <begin position="88"/>
        <end position="227"/>
    </location>
</feature>
<dbReference type="Pfam" id="PF01966">
    <property type="entry name" value="HD"/>
    <property type="match status" value="1"/>
</dbReference>
<dbReference type="AlphaFoldDB" id="A0A182MNN1"/>
<dbReference type="EnsemblMetazoa" id="ACUA022616-RA">
    <property type="protein sequence ID" value="ACUA022616-PA"/>
    <property type="gene ID" value="ACUA022616"/>
</dbReference>
<dbReference type="STRING" id="139723.A0A182MNN1"/>
<reference evidence="4" key="1">
    <citation type="submission" date="2013-09" db="EMBL/GenBank/DDBJ databases">
        <title>The Genome Sequence of Anopheles culicifacies species A.</title>
        <authorList>
            <consortium name="The Broad Institute Genomics Platform"/>
            <person name="Neafsey D.E."/>
            <person name="Besansky N."/>
            <person name="Howell P."/>
            <person name="Walton C."/>
            <person name="Young S.K."/>
            <person name="Zeng Q."/>
            <person name="Gargeya S."/>
            <person name="Fitzgerald M."/>
            <person name="Haas B."/>
            <person name="Abouelleil A."/>
            <person name="Allen A.W."/>
            <person name="Alvarado L."/>
            <person name="Arachchi H.M."/>
            <person name="Berlin A.M."/>
            <person name="Chapman S.B."/>
            <person name="Gainer-Dewar J."/>
            <person name="Goldberg J."/>
            <person name="Griggs A."/>
            <person name="Gujja S."/>
            <person name="Hansen M."/>
            <person name="Howarth C."/>
            <person name="Imamovic A."/>
            <person name="Ireland A."/>
            <person name="Larimer J."/>
            <person name="McCowan C."/>
            <person name="Murphy C."/>
            <person name="Pearson M."/>
            <person name="Poon T.W."/>
            <person name="Priest M."/>
            <person name="Roberts A."/>
            <person name="Saif S."/>
            <person name="Shea T."/>
            <person name="Sisk P."/>
            <person name="Sykes S."/>
            <person name="Wortman J."/>
            <person name="Nusbaum C."/>
            <person name="Birren B."/>
        </authorList>
    </citation>
    <scope>NUCLEOTIDE SEQUENCE [LARGE SCALE GENOMIC DNA]</scope>
    <source>
        <strain evidence="4">A-37</strain>
    </source>
</reference>
<dbReference type="SUPFAM" id="SSF109604">
    <property type="entry name" value="HD-domain/PDEase-like"/>
    <property type="match status" value="1"/>
</dbReference>
<dbReference type="PANTHER" id="PTHR11373">
    <property type="entry name" value="DEOXYNUCLEOSIDE TRIPHOSPHATE TRIPHOSPHOHYDROLASE"/>
    <property type="match status" value="1"/>
</dbReference>
<dbReference type="GO" id="GO:0006203">
    <property type="term" value="P:dGTP catabolic process"/>
    <property type="evidence" value="ECO:0007669"/>
    <property type="project" value="TreeGrafter"/>
</dbReference>
<name>A0A182MNN1_9DIPT</name>
<evidence type="ECO:0000256" key="1">
    <source>
        <dbReference type="ARBA" id="ARBA00005776"/>
    </source>
</evidence>
<dbReference type="EMBL" id="AXCM01006154">
    <property type="status" value="NOT_ANNOTATED_CDS"/>
    <property type="molecule type" value="Genomic_DNA"/>
</dbReference>
<proteinExistence type="inferred from homology"/>
<dbReference type="InterPro" id="IPR003607">
    <property type="entry name" value="HD/PDEase_dom"/>
</dbReference>
<protein>
    <recommendedName>
        <fullName evidence="2">HD/PDEase domain-containing protein</fullName>
    </recommendedName>
</protein>
<evidence type="ECO:0000313" key="3">
    <source>
        <dbReference type="EnsemblMetazoa" id="ACUA022616-PA"/>
    </source>
</evidence>